<evidence type="ECO:0000256" key="2">
    <source>
        <dbReference type="ARBA" id="ARBA00023445"/>
    </source>
</evidence>
<evidence type="ECO:0000313" key="5">
    <source>
        <dbReference type="Proteomes" id="UP001215151"/>
    </source>
</evidence>
<comment type="caution">
    <text evidence="4">The sequence shown here is derived from an EMBL/GenBank/DDBJ whole genome shotgun (WGS) entry which is preliminary data.</text>
</comment>
<feature type="domain" description="NAD-dependent epimerase/dehydratase" evidence="3">
    <location>
        <begin position="10"/>
        <end position="268"/>
    </location>
</feature>
<dbReference type="PANTHER" id="PTHR10366:SF564">
    <property type="entry name" value="STEROL-4-ALPHA-CARBOXYLATE 3-DEHYDROGENASE, DECARBOXYLATING"/>
    <property type="match status" value="1"/>
</dbReference>
<keyword evidence="5" id="KW-1185">Reference proteome</keyword>
<dbReference type="Proteomes" id="UP001215151">
    <property type="component" value="Unassembled WGS sequence"/>
</dbReference>
<organism evidence="4 5">
    <name type="scientific">Trametes cubensis</name>
    <dbReference type="NCBI Taxonomy" id="1111947"/>
    <lineage>
        <taxon>Eukaryota</taxon>
        <taxon>Fungi</taxon>
        <taxon>Dikarya</taxon>
        <taxon>Basidiomycota</taxon>
        <taxon>Agaricomycotina</taxon>
        <taxon>Agaricomycetes</taxon>
        <taxon>Polyporales</taxon>
        <taxon>Polyporaceae</taxon>
        <taxon>Trametes</taxon>
    </lineage>
</organism>
<dbReference type="Pfam" id="PF01370">
    <property type="entry name" value="Epimerase"/>
    <property type="match status" value="1"/>
</dbReference>
<dbReference type="InterPro" id="IPR036291">
    <property type="entry name" value="NAD(P)-bd_dom_sf"/>
</dbReference>
<keyword evidence="1" id="KW-0560">Oxidoreductase</keyword>
<dbReference type="EMBL" id="JAPEVG010000047">
    <property type="protein sequence ID" value="KAJ8489545.1"/>
    <property type="molecule type" value="Genomic_DNA"/>
</dbReference>
<dbReference type="SUPFAM" id="SSF51735">
    <property type="entry name" value="NAD(P)-binding Rossmann-fold domains"/>
    <property type="match status" value="1"/>
</dbReference>
<proteinExistence type="inferred from homology"/>
<gene>
    <name evidence="4" type="ORF">ONZ51_g2840</name>
</gene>
<protein>
    <recommendedName>
        <fullName evidence="3">NAD-dependent epimerase/dehydratase domain-containing protein</fullName>
    </recommendedName>
</protein>
<dbReference type="PANTHER" id="PTHR10366">
    <property type="entry name" value="NAD DEPENDENT EPIMERASE/DEHYDRATASE"/>
    <property type="match status" value="1"/>
</dbReference>
<dbReference type="Gene3D" id="3.40.50.720">
    <property type="entry name" value="NAD(P)-binding Rossmann-like Domain"/>
    <property type="match status" value="1"/>
</dbReference>
<dbReference type="InterPro" id="IPR001509">
    <property type="entry name" value="Epimerase_deHydtase"/>
</dbReference>
<comment type="similarity">
    <text evidence="2">Belongs to the NAD(P)-dependent epimerase/dehydratase family. Dihydroflavonol-4-reductase subfamily.</text>
</comment>
<accession>A0AAD7XEG4</accession>
<evidence type="ECO:0000256" key="1">
    <source>
        <dbReference type="ARBA" id="ARBA00023002"/>
    </source>
</evidence>
<name>A0AAD7XEG4_9APHY</name>
<evidence type="ECO:0000259" key="3">
    <source>
        <dbReference type="Pfam" id="PF01370"/>
    </source>
</evidence>
<dbReference type="InterPro" id="IPR050425">
    <property type="entry name" value="NAD(P)_dehydrat-like"/>
</dbReference>
<evidence type="ECO:0000313" key="4">
    <source>
        <dbReference type="EMBL" id="KAJ8489545.1"/>
    </source>
</evidence>
<reference evidence="4" key="1">
    <citation type="submission" date="2022-11" db="EMBL/GenBank/DDBJ databases">
        <title>Genome Sequence of Cubamyces cubensis.</title>
        <authorList>
            <person name="Buettner E."/>
        </authorList>
    </citation>
    <scope>NUCLEOTIDE SEQUENCE</scope>
    <source>
        <strain evidence="4">MPL-01</strain>
    </source>
</reference>
<sequence length="352" mass="38486">MPAISPQDTVLVAGANGYMGLWAVRALLERGYAVHGVARTTKKAQDLSAWIARDLPAHASRFESFVVPDIAMDGAFDEAIAGAQGVIHMASPVTHWAEELELYMVPAANGTTSLLKSAQSSGTVKRVVITGSTAAMASTFGLAQTYTEVDWNDSAVETVEREGKAAPGAIKYDASKMLAERAAWKFMDEHEDDVSFDLSVVSPSWAFGPIADRTTPSPDAMTSTAGLLYMILFKDPPLEPYPDCIFNYVDVRDAIDMQIKALEVEAAGGERIISNSHLITWAECADTVKTLGVLPGLDKVERHFKREYPPAPYFSNEKAVRIFGIKFRSVQDTLKDIVEQWKSLGWLKHLEA</sequence>
<dbReference type="GO" id="GO:0016616">
    <property type="term" value="F:oxidoreductase activity, acting on the CH-OH group of donors, NAD or NADP as acceptor"/>
    <property type="evidence" value="ECO:0007669"/>
    <property type="project" value="TreeGrafter"/>
</dbReference>
<dbReference type="AlphaFoldDB" id="A0AAD7XEG4"/>